<name>A0A918JX73_9FLAO</name>
<keyword evidence="3" id="KW-0540">Nuclease</keyword>
<dbReference type="Proteomes" id="UP000601108">
    <property type="component" value="Unassembled WGS sequence"/>
</dbReference>
<dbReference type="Gene3D" id="3.60.10.10">
    <property type="entry name" value="Endonuclease/exonuclease/phosphatase"/>
    <property type="match status" value="1"/>
</dbReference>
<evidence type="ECO:0000259" key="2">
    <source>
        <dbReference type="Pfam" id="PF03372"/>
    </source>
</evidence>
<evidence type="ECO:0000256" key="1">
    <source>
        <dbReference type="SAM" id="Phobius"/>
    </source>
</evidence>
<feature type="transmembrane region" description="Helical" evidence="1">
    <location>
        <begin position="67"/>
        <end position="84"/>
    </location>
</feature>
<dbReference type="InterPro" id="IPR051916">
    <property type="entry name" value="GPI-anchor_lipid_remodeler"/>
</dbReference>
<feature type="domain" description="Endonuclease/exonuclease/phosphatase" evidence="2">
    <location>
        <begin position="101"/>
        <end position="329"/>
    </location>
</feature>
<dbReference type="SUPFAM" id="SSF56219">
    <property type="entry name" value="DNase I-like"/>
    <property type="match status" value="1"/>
</dbReference>
<dbReference type="GO" id="GO:0004519">
    <property type="term" value="F:endonuclease activity"/>
    <property type="evidence" value="ECO:0007669"/>
    <property type="project" value="UniProtKB-KW"/>
</dbReference>
<dbReference type="EMBL" id="BMWS01000017">
    <property type="protein sequence ID" value="GGX23375.1"/>
    <property type="molecule type" value="Genomic_DNA"/>
</dbReference>
<dbReference type="InterPro" id="IPR005135">
    <property type="entry name" value="Endo/exonuclease/phosphatase"/>
</dbReference>
<comment type="caution">
    <text evidence="3">The sequence shown here is derived from an EMBL/GenBank/DDBJ whole genome shotgun (WGS) entry which is preliminary data.</text>
</comment>
<dbReference type="AlphaFoldDB" id="A0A918JX73"/>
<sequence>MRKAINKIIFVMNSIAAFALLLSYLLPYVSPKMFPLLSVLSLAVPVLIVVNVLFLLYWIVLLSKRSMLSLIVLALGISHVSSLYKLRGKSMDTGETGISIMSYNVHSFNRFNWIDSKTIPQDISNLIKIQNPDIFCVQEFYNNPDIDFKQYPYKYDYFNHNSKELALVIFSKYPFMKKGSLNFEKTANNVIFADIVMPRDTVRVYNIHLQSHRISSKTNDLAKEDSQKLLKRIQVSFKQQQQQSEQLISHMRSSPYKNIVMGDFNNTAYSYVYDKIKSENLQDTFKKEGKGFGKTFKFELFPARIDFILVPKEFEVLSFKSFDLEFSDHYPIYSKVKIP</sequence>
<dbReference type="Pfam" id="PF03372">
    <property type="entry name" value="Exo_endo_phos"/>
    <property type="match status" value="1"/>
</dbReference>
<protein>
    <submittedName>
        <fullName evidence="3">Endonuclease</fullName>
    </submittedName>
</protein>
<dbReference type="GO" id="GO:0006506">
    <property type="term" value="P:GPI anchor biosynthetic process"/>
    <property type="evidence" value="ECO:0007669"/>
    <property type="project" value="TreeGrafter"/>
</dbReference>
<evidence type="ECO:0000313" key="4">
    <source>
        <dbReference type="Proteomes" id="UP000601108"/>
    </source>
</evidence>
<organism evidence="3 4">
    <name type="scientific">Aquimarina muelleri</name>
    <dbReference type="NCBI Taxonomy" id="279356"/>
    <lineage>
        <taxon>Bacteria</taxon>
        <taxon>Pseudomonadati</taxon>
        <taxon>Bacteroidota</taxon>
        <taxon>Flavobacteriia</taxon>
        <taxon>Flavobacteriales</taxon>
        <taxon>Flavobacteriaceae</taxon>
        <taxon>Aquimarina</taxon>
    </lineage>
</organism>
<dbReference type="RefSeq" id="WP_027412400.1">
    <property type="nucleotide sequence ID" value="NZ_BMWS01000017.1"/>
</dbReference>
<keyword evidence="1" id="KW-0812">Transmembrane</keyword>
<dbReference type="GO" id="GO:0016020">
    <property type="term" value="C:membrane"/>
    <property type="evidence" value="ECO:0007669"/>
    <property type="project" value="GOC"/>
</dbReference>
<dbReference type="PANTHER" id="PTHR14859">
    <property type="entry name" value="CALCOFLUOR WHITE HYPERSENSITIVE PROTEIN PRECURSOR"/>
    <property type="match status" value="1"/>
</dbReference>
<keyword evidence="1" id="KW-0472">Membrane</keyword>
<keyword evidence="4" id="KW-1185">Reference proteome</keyword>
<dbReference type="CDD" id="cd09084">
    <property type="entry name" value="EEP-2"/>
    <property type="match status" value="1"/>
</dbReference>
<reference evidence="3 4" key="1">
    <citation type="journal article" date="2014" name="Int. J. Syst. Evol. Microbiol.">
        <title>Complete genome sequence of Corynebacterium casei LMG S-19264T (=DSM 44701T), isolated from a smear-ripened cheese.</title>
        <authorList>
            <consortium name="US DOE Joint Genome Institute (JGI-PGF)"/>
            <person name="Walter F."/>
            <person name="Albersmeier A."/>
            <person name="Kalinowski J."/>
            <person name="Ruckert C."/>
        </authorList>
    </citation>
    <scope>NUCLEOTIDE SEQUENCE [LARGE SCALE GENOMIC DNA]</scope>
    <source>
        <strain evidence="3 4">KCTC 12285</strain>
    </source>
</reference>
<feature type="transmembrane region" description="Helical" evidence="1">
    <location>
        <begin position="33"/>
        <end position="60"/>
    </location>
</feature>
<keyword evidence="1" id="KW-1133">Transmembrane helix</keyword>
<dbReference type="InterPro" id="IPR036691">
    <property type="entry name" value="Endo/exonu/phosph_ase_sf"/>
</dbReference>
<proteinExistence type="predicted"/>
<keyword evidence="3" id="KW-0378">Hydrolase</keyword>
<dbReference type="PANTHER" id="PTHR14859:SF15">
    <property type="entry name" value="ENDONUCLEASE_EXONUCLEASE_PHOSPHATASE DOMAIN-CONTAINING PROTEIN"/>
    <property type="match status" value="1"/>
</dbReference>
<evidence type="ECO:0000313" key="3">
    <source>
        <dbReference type="EMBL" id="GGX23375.1"/>
    </source>
</evidence>
<feature type="transmembrane region" description="Helical" evidence="1">
    <location>
        <begin position="7"/>
        <end position="27"/>
    </location>
</feature>
<gene>
    <name evidence="3" type="ORF">GCM10007384_25730</name>
</gene>
<accession>A0A918JX73</accession>
<keyword evidence="3" id="KW-0255">Endonuclease</keyword>